<dbReference type="Pfam" id="PF00563">
    <property type="entry name" value="EAL"/>
    <property type="match status" value="1"/>
</dbReference>
<proteinExistence type="predicted"/>
<dbReference type="EMBL" id="JBHSLL010000025">
    <property type="protein sequence ID" value="MFC5386058.1"/>
    <property type="molecule type" value="Genomic_DNA"/>
</dbReference>
<keyword evidence="3" id="KW-1185">Reference proteome</keyword>
<evidence type="ECO:0000313" key="3">
    <source>
        <dbReference type="Proteomes" id="UP001596016"/>
    </source>
</evidence>
<dbReference type="PANTHER" id="PTHR33121">
    <property type="entry name" value="CYCLIC DI-GMP PHOSPHODIESTERASE PDEF"/>
    <property type="match status" value="1"/>
</dbReference>
<comment type="caution">
    <text evidence="2">The sequence shown here is derived from an EMBL/GenBank/DDBJ whole genome shotgun (WGS) entry which is preliminary data.</text>
</comment>
<dbReference type="InterPro" id="IPR001633">
    <property type="entry name" value="EAL_dom"/>
</dbReference>
<organism evidence="2 3">
    <name type="scientific">Aquamicrobium segne</name>
    <dbReference type="NCBI Taxonomy" id="469547"/>
    <lineage>
        <taxon>Bacteria</taxon>
        <taxon>Pseudomonadati</taxon>
        <taxon>Pseudomonadota</taxon>
        <taxon>Alphaproteobacteria</taxon>
        <taxon>Hyphomicrobiales</taxon>
        <taxon>Phyllobacteriaceae</taxon>
        <taxon>Aquamicrobium</taxon>
    </lineage>
</organism>
<dbReference type="InterPro" id="IPR050706">
    <property type="entry name" value="Cyclic-di-GMP_PDE-like"/>
</dbReference>
<accession>A0ABW0H1Z5</accession>
<dbReference type="PROSITE" id="PS50883">
    <property type="entry name" value="EAL"/>
    <property type="match status" value="1"/>
</dbReference>
<protein>
    <submittedName>
        <fullName evidence="2">EAL domain-containing protein</fullName>
    </submittedName>
</protein>
<evidence type="ECO:0000259" key="1">
    <source>
        <dbReference type="PROSITE" id="PS50883"/>
    </source>
</evidence>
<evidence type="ECO:0000313" key="2">
    <source>
        <dbReference type="EMBL" id="MFC5386058.1"/>
    </source>
</evidence>
<dbReference type="Gene3D" id="3.20.20.450">
    <property type="entry name" value="EAL domain"/>
    <property type="match status" value="1"/>
</dbReference>
<dbReference type="PANTHER" id="PTHR33121:SF76">
    <property type="entry name" value="SIGNALING PROTEIN"/>
    <property type="match status" value="1"/>
</dbReference>
<dbReference type="CDD" id="cd01948">
    <property type="entry name" value="EAL"/>
    <property type="match status" value="1"/>
</dbReference>
<name>A0ABW0H1Z5_9HYPH</name>
<dbReference type="SUPFAM" id="SSF141868">
    <property type="entry name" value="EAL domain-like"/>
    <property type="match status" value="1"/>
</dbReference>
<dbReference type="RefSeq" id="WP_378228979.1">
    <property type="nucleotide sequence ID" value="NZ_JBHSLL010000025.1"/>
</dbReference>
<sequence length="277" mass="29973">MRDAIFVDEIGVEYAIYEKFRLRSAYQPIFAPRGELLRMVAVEAIVEAHHEGKSVHPATFLEMIGQDQRSYITALCQALHMRNFCNLALDDVRLFFDFACDPAADDGAISQLRQIAGRLEELGLHPKMLMCQINAAPGVDARFLDGILGEMRATGLGVALNGFGVAQGGEALLDLVRPDIVRIDGPLFALLCTSTRAGSLLARLIAALHAHGVQVLVESIVSPHQLQVALEAGADFLQGVLLAKPLATGAFFDHGPLVAASLLPRAGLQETNKKRRT</sequence>
<feature type="domain" description="EAL" evidence="1">
    <location>
        <begin position="5"/>
        <end position="259"/>
    </location>
</feature>
<gene>
    <name evidence="2" type="ORF">ACFPLB_08780</name>
</gene>
<reference evidence="3" key="1">
    <citation type="journal article" date="2019" name="Int. J. Syst. Evol. Microbiol.">
        <title>The Global Catalogue of Microorganisms (GCM) 10K type strain sequencing project: providing services to taxonomists for standard genome sequencing and annotation.</title>
        <authorList>
            <consortium name="The Broad Institute Genomics Platform"/>
            <consortium name="The Broad Institute Genome Sequencing Center for Infectious Disease"/>
            <person name="Wu L."/>
            <person name="Ma J."/>
        </authorList>
    </citation>
    <scope>NUCLEOTIDE SEQUENCE [LARGE SCALE GENOMIC DNA]</scope>
    <source>
        <strain evidence="3">CGMCC 4.1415</strain>
    </source>
</reference>
<dbReference type="InterPro" id="IPR035919">
    <property type="entry name" value="EAL_sf"/>
</dbReference>
<dbReference type="Proteomes" id="UP001596016">
    <property type="component" value="Unassembled WGS sequence"/>
</dbReference>
<dbReference type="SMART" id="SM00052">
    <property type="entry name" value="EAL"/>
    <property type="match status" value="1"/>
</dbReference>